<gene>
    <name evidence="1" type="ORF">EA58_01605</name>
</gene>
<protein>
    <submittedName>
        <fullName evidence="1">Uncharacterized protein</fullName>
    </submittedName>
</protein>
<dbReference type="AlphaFoldDB" id="A0A066S069"/>
<dbReference type="Gene3D" id="3.40.50.1110">
    <property type="entry name" value="SGNH hydrolase"/>
    <property type="match status" value="1"/>
</dbReference>
<dbReference type="InterPro" id="IPR036514">
    <property type="entry name" value="SGNH_hydro_sf"/>
</dbReference>
<evidence type="ECO:0000313" key="1">
    <source>
        <dbReference type="EMBL" id="KDM93332.1"/>
    </source>
</evidence>
<organism evidence="1 2">
    <name type="scientific">Photobacterium galatheae</name>
    <dbReference type="NCBI Taxonomy" id="1654360"/>
    <lineage>
        <taxon>Bacteria</taxon>
        <taxon>Pseudomonadati</taxon>
        <taxon>Pseudomonadota</taxon>
        <taxon>Gammaproteobacteria</taxon>
        <taxon>Vibrionales</taxon>
        <taxon>Vibrionaceae</taxon>
        <taxon>Photobacterium</taxon>
    </lineage>
</organism>
<sequence length="488" mass="54580">MSVKLFTIGDSISQGFISGAAAEPSIAYSTLIANAMSIANYNAIIWPNGYKLKYDLEGILRALESVYGNNLSPKDFLTHLPGTFLKTINDVLDKSEKYFESGLGQIGHPIPGAPQKYHNIAVEGMDIADAWLVTPRLANTIVSGNGNSKSNNYFQGASSPFYRNAYRTLNPTSNALHMDKSALSWLNFISDSEGIENIALWLGSNNVLGTIFDLDLSWTDGSGSILNQSRVDRQKYNIWDTRDFRREYEILLDKLILSLSRNQSSHCEIFVGNIPLITITPALKGFGKEIPVSSNGSDSLYFEYYTLYPIDESIAIKGKRYLTFTQARKIDDTIIEYNEIIKELIQKKGTSKISFHLVDLSSCLTSMAYKRNFKNPPYKFPDYFKENNITVNTLFYDVDKNGQVEKGGLFGLDGVHPSAIGQGLIAHEFLKVMRSNGLIANDLNWDNIIKSDTLYSNPIKIIHSLHSIKNKKLVKLFLSALLKIKDVT</sequence>
<dbReference type="RefSeq" id="WP_051641832.1">
    <property type="nucleotide sequence ID" value="NZ_JAGSGC010000011.1"/>
</dbReference>
<proteinExistence type="predicted"/>
<comment type="caution">
    <text evidence="1">The sequence shown here is derived from an EMBL/GenBank/DDBJ whole genome shotgun (WGS) entry which is preliminary data.</text>
</comment>
<keyword evidence="2" id="KW-1185">Reference proteome</keyword>
<name>A0A066S069_9GAMM</name>
<dbReference type="OrthoDB" id="9764164at2"/>
<dbReference type="SUPFAM" id="SSF52266">
    <property type="entry name" value="SGNH hydrolase"/>
    <property type="match status" value="1"/>
</dbReference>
<reference evidence="1 2" key="1">
    <citation type="submission" date="2014-04" db="EMBL/GenBank/DDBJ databases">
        <title>Draft genome sequence of Photobacterium halotolerans S2753: a solonamide, ngercheumicin and holomycin producer.</title>
        <authorList>
            <person name="Machado H.R."/>
            <person name="Gram L."/>
        </authorList>
    </citation>
    <scope>NUCLEOTIDE SEQUENCE [LARGE SCALE GENOMIC DNA]</scope>
    <source>
        <strain evidence="1 2">S2753</strain>
    </source>
</reference>
<dbReference type="GO" id="GO:0016788">
    <property type="term" value="F:hydrolase activity, acting on ester bonds"/>
    <property type="evidence" value="ECO:0007669"/>
    <property type="project" value="UniProtKB-ARBA"/>
</dbReference>
<evidence type="ECO:0000313" key="2">
    <source>
        <dbReference type="Proteomes" id="UP000027192"/>
    </source>
</evidence>
<dbReference type="EMBL" id="JMIB01000003">
    <property type="protein sequence ID" value="KDM93332.1"/>
    <property type="molecule type" value="Genomic_DNA"/>
</dbReference>
<dbReference type="Proteomes" id="UP000027192">
    <property type="component" value="Unassembled WGS sequence"/>
</dbReference>
<accession>A0A066S069</accession>